<evidence type="ECO:0000313" key="4">
    <source>
        <dbReference type="RefSeq" id="XP_022258877.1"/>
    </source>
</evidence>
<dbReference type="PROSITE" id="PS50294">
    <property type="entry name" value="WD_REPEATS_REGION"/>
    <property type="match status" value="1"/>
</dbReference>
<dbReference type="PANTHER" id="PTHR44324:SF3">
    <property type="entry name" value="WD REPEAT-CONTAINING PROTEIN 49-LIKE"/>
    <property type="match status" value="1"/>
</dbReference>
<dbReference type="PANTHER" id="PTHR44324">
    <property type="entry name" value="WD40 REPEAT DOMAIN 95"/>
    <property type="match status" value="1"/>
</dbReference>
<dbReference type="InterPro" id="IPR001680">
    <property type="entry name" value="WD40_rpt"/>
</dbReference>
<dbReference type="Gene3D" id="2.130.10.10">
    <property type="entry name" value="YVTN repeat-like/Quinoprotein amine dehydrogenase"/>
    <property type="match status" value="1"/>
</dbReference>
<dbReference type="InterPro" id="IPR036322">
    <property type="entry name" value="WD40_repeat_dom_sf"/>
</dbReference>
<accession>A0ABM1TSM1</accession>
<keyword evidence="3" id="KW-1185">Reference proteome</keyword>
<dbReference type="InterPro" id="IPR051242">
    <property type="entry name" value="WD-EF-hand_domain"/>
</dbReference>
<dbReference type="InterPro" id="IPR015943">
    <property type="entry name" value="WD40/YVTN_repeat-like_dom_sf"/>
</dbReference>
<keyword evidence="2" id="KW-0853">WD repeat</keyword>
<organism evidence="3 4">
    <name type="scientific">Limulus polyphemus</name>
    <name type="common">Atlantic horseshoe crab</name>
    <dbReference type="NCBI Taxonomy" id="6850"/>
    <lineage>
        <taxon>Eukaryota</taxon>
        <taxon>Metazoa</taxon>
        <taxon>Ecdysozoa</taxon>
        <taxon>Arthropoda</taxon>
        <taxon>Chelicerata</taxon>
        <taxon>Merostomata</taxon>
        <taxon>Xiphosura</taxon>
        <taxon>Limulidae</taxon>
        <taxon>Limulus</taxon>
    </lineage>
</organism>
<dbReference type="SMART" id="SM00320">
    <property type="entry name" value="WD40"/>
    <property type="match status" value="4"/>
</dbReference>
<dbReference type="SUPFAM" id="SSF50978">
    <property type="entry name" value="WD40 repeat-like"/>
    <property type="match status" value="1"/>
</dbReference>
<dbReference type="Proteomes" id="UP000694941">
    <property type="component" value="Unplaced"/>
</dbReference>
<evidence type="ECO:0000256" key="2">
    <source>
        <dbReference type="PROSITE-ProRule" id="PRU00221"/>
    </source>
</evidence>
<dbReference type="GeneID" id="111089911"/>
<name>A0ABM1TSM1_LIMPO</name>
<evidence type="ECO:0000256" key="1">
    <source>
        <dbReference type="ARBA" id="ARBA00022737"/>
    </source>
</evidence>
<proteinExistence type="predicted"/>
<gene>
    <name evidence="4" type="primary">LOC111089911</name>
</gene>
<evidence type="ECO:0000313" key="3">
    <source>
        <dbReference type="Proteomes" id="UP000694941"/>
    </source>
</evidence>
<sequence>MATVQEKARCNVWLVETKSVTVVLRDYRRQYRKEVWGSSDVKMNLLDLPELTGVKSRLRSSSNSTWASGSSRQSRSSLLEDDGVDENIPLEARFEPRHLYRLRACFFDPSLLPKTSANRRITRHQTRSPPLPLESFVLAVNRVMGSKRYQKTAMCFFHQVGEFSGRENFITWEDVLNYLQQRMKKAEPWLKPPLSTNHEYKYFPHTRKEHVAKIIRIPPPSNVYIVVGKLGNVGITEQNLRLQNQYDLDIEDRLITTDGAASSKRFTPASVTDVVYMGSSKFFAVSTTGSCIHFIDISASTHVEVFRLYGLPQVPLCMDYWFRKEDNAEARLLTGSENGSVTIFLFLQPMTSLFYRQNMEGVERVLFSDLDKYHRKYVNIRVFEGVHKTSIYRLIYTAENEKIITCSQDSQRSLVVQDVWNKNKPYIFSLFKGVRCFDYTRRLGVLATGSPDFLVRLWNPYVSSRATAILKGHVTAVIDVRFHESMDFLFSYSRDADLRVLP</sequence>
<protein>
    <submittedName>
        <fullName evidence="4">WD repeat-containing protein on Y chromosome-like</fullName>
    </submittedName>
</protein>
<keyword evidence="1" id="KW-0677">Repeat</keyword>
<dbReference type="RefSeq" id="XP_022258877.1">
    <property type="nucleotide sequence ID" value="XM_022403169.1"/>
</dbReference>
<reference evidence="4" key="1">
    <citation type="submission" date="2025-08" db="UniProtKB">
        <authorList>
            <consortium name="RefSeq"/>
        </authorList>
    </citation>
    <scope>IDENTIFICATION</scope>
    <source>
        <tissue evidence="4">Muscle</tissue>
    </source>
</reference>
<feature type="non-terminal residue" evidence="4">
    <location>
        <position position="502"/>
    </location>
</feature>